<feature type="signal peptide" evidence="1">
    <location>
        <begin position="1"/>
        <end position="17"/>
    </location>
</feature>
<feature type="domain" description="Peptidoglycan binding-like" evidence="2">
    <location>
        <begin position="113"/>
        <end position="159"/>
    </location>
</feature>
<evidence type="ECO:0000256" key="1">
    <source>
        <dbReference type="SAM" id="SignalP"/>
    </source>
</evidence>
<evidence type="ECO:0000259" key="2">
    <source>
        <dbReference type="Pfam" id="PF01471"/>
    </source>
</evidence>
<dbReference type="EMBL" id="FWFO01000002">
    <property type="protein sequence ID" value="SLN57951.1"/>
    <property type="molecule type" value="Genomic_DNA"/>
</dbReference>
<dbReference type="Pfam" id="PF01471">
    <property type="entry name" value="PG_binding_1"/>
    <property type="match status" value="1"/>
</dbReference>
<evidence type="ECO:0000313" key="3">
    <source>
        <dbReference type="EMBL" id="SLN57951.1"/>
    </source>
</evidence>
<dbReference type="AlphaFoldDB" id="A0A1Y5T8S2"/>
<sequence>MTQFRTILSALALTVLAACGSAVPDLGGLNEPEVTRFNAEAPPGAAPNTCWGKDVTPAIIETVTNQVMLQPAEVLADGSVQQPAIFKTETQQQIVRPRQETWFQTPCADEMTSEFVSSVQRALAVRYLYRGPINGEMDARTRAAVRRYQKPEGLDSGILSLAAARKLGLVTVELDGVEADLEPDKVQQEDI</sequence>
<dbReference type="InterPro" id="IPR002477">
    <property type="entry name" value="Peptidoglycan-bd-like"/>
</dbReference>
<dbReference type="SUPFAM" id="SSF47090">
    <property type="entry name" value="PGBD-like"/>
    <property type="match status" value="1"/>
</dbReference>
<dbReference type="OrthoDB" id="7861420at2"/>
<dbReference type="RefSeq" id="WP_085796811.1">
    <property type="nucleotide sequence ID" value="NZ_FWFO01000002.1"/>
</dbReference>
<dbReference type="Gene3D" id="1.10.101.10">
    <property type="entry name" value="PGBD-like superfamily/PGBD"/>
    <property type="match status" value="1"/>
</dbReference>
<dbReference type="Proteomes" id="UP000193077">
    <property type="component" value="Unassembled WGS sequence"/>
</dbReference>
<organism evidence="3 4">
    <name type="scientific">Falsiruegeria litorea R37</name>
    <dbReference type="NCBI Taxonomy" id="1200284"/>
    <lineage>
        <taxon>Bacteria</taxon>
        <taxon>Pseudomonadati</taxon>
        <taxon>Pseudomonadota</taxon>
        <taxon>Alphaproteobacteria</taxon>
        <taxon>Rhodobacterales</taxon>
        <taxon>Roseobacteraceae</taxon>
        <taxon>Falsiruegeria</taxon>
    </lineage>
</organism>
<dbReference type="InterPro" id="IPR036365">
    <property type="entry name" value="PGBD-like_sf"/>
</dbReference>
<accession>A0A1Y5T8S2</accession>
<dbReference type="PROSITE" id="PS51257">
    <property type="entry name" value="PROKAR_LIPOPROTEIN"/>
    <property type="match status" value="1"/>
</dbReference>
<protein>
    <recommendedName>
        <fullName evidence="2">Peptidoglycan binding-like domain-containing protein</fullName>
    </recommendedName>
</protein>
<keyword evidence="4" id="KW-1185">Reference proteome</keyword>
<reference evidence="3 4" key="1">
    <citation type="submission" date="2017-03" db="EMBL/GenBank/DDBJ databases">
        <authorList>
            <person name="Afonso C.L."/>
            <person name="Miller P.J."/>
            <person name="Scott M.A."/>
            <person name="Spackman E."/>
            <person name="Goraichik I."/>
            <person name="Dimitrov K.M."/>
            <person name="Suarez D.L."/>
            <person name="Swayne D.E."/>
        </authorList>
    </citation>
    <scope>NUCLEOTIDE SEQUENCE [LARGE SCALE GENOMIC DNA]</scope>
    <source>
        <strain evidence="3 4">CECT 7639</strain>
    </source>
</reference>
<keyword evidence="1" id="KW-0732">Signal</keyword>
<evidence type="ECO:0000313" key="4">
    <source>
        <dbReference type="Proteomes" id="UP000193077"/>
    </source>
</evidence>
<name>A0A1Y5T8S2_9RHOB</name>
<gene>
    <name evidence="3" type="ORF">TRL7639_03180</name>
</gene>
<dbReference type="InterPro" id="IPR036366">
    <property type="entry name" value="PGBDSf"/>
</dbReference>
<proteinExistence type="predicted"/>
<feature type="chain" id="PRO_5013096858" description="Peptidoglycan binding-like domain-containing protein" evidence="1">
    <location>
        <begin position="18"/>
        <end position="191"/>
    </location>
</feature>